<dbReference type="RefSeq" id="WP_006418751.1">
    <property type="nucleotide sequence ID" value="NZ_AENN01000017.1"/>
</dbReference>
<dbReference type="Pfam" id="PF25681">
    <property type="entry name" value="Phage_TTP_17"/>
    <property type="match status" value="1"/>
</dbReference>
<organism evidence="1 2">
    <name type="scientific">Eremococcus coleocola ACS-139-V-Col8</name>
    <dbReference type="NCBI Taxonomy" id="908337"/>
    <lineage>
        <taxon>Bacteria</taxon>
        <taxon>Bacillati</taxon>
        <taxon>Bacillota</taxon>
        <taxon>Bacilli</taxon>
        <taxon>Lactobacillales</taxon>
        <taxon>Aerococcaceae</taxon>
        <taxon>Eremococcus</taxon>
    </lineage>
</organism>
<dbReference type="AlphaFoldDB" id="E4KQH5"/>
<evidence type="ECO:0000313" key="2">
    <source>
        <dbReference type="Proteomes" id="UP000005990"/>
    </source>
</evidence>
<gene>
    <name evidence="1" type="ORF">HMPREF9257_0532</name>
</gene>
<protein>
    <submittedName>
        <fullName evidence="1">Prophage LambdaSa1, structural protein</fullName>
    </submittedName>
</protein>
<dbReference type="Proteomes" id="UP000005990">
    <property type="component" value="Unassembled WGS sequence"/>
</dbReference>
<dbReference type="OrthoDB" id="2184509at2"/>
<dbReference type="STRING" id="908337.HMPREF9257_0532"/>
<comment type="caution">
    <text evidence="1">The sequence shown here is derived from an EMBL/GenBank/DDBJ whole genome shotgun (WGS) entry which is preliminary data.</text>
</comment>
<name>E4KQH5_9LACT</name>
<sequence>MSNVANVSAAKPKIGGAVYTAPLGTELPTDATTELDKAFKQLGYISEDGMVNENSPESENIKAWGGDIVYTSQTEKSDTFAYTLIESLNIDVLKEVYGPDNVSGTLEAGIKIKANTAELPEHSLVVDMVMKSGVKKRVVIPIGKVSEIGEIPYKDDELVGYELTMQALPNQDGDTHYEYIVGKGA</sequence>
<dbReference type="EMBL" id="AENN01000017">
    <property type="protein sequence ID" value="EFR30591.1"/>
    <property type="molecule type" value="Genomic_DNA"/>
</dbReference>
<dbReference type="eggNOG" id="COG5492">
    <property type="taxonomic scope" value="Bacteria"/>
</dbReference>
<keyword evidence="2" id="KW-1185">Reference proteome</keyword>
<proteinExistence type="predicted"/>
<reference evidence="1 2" key="1">
    <citation type="submission" date="2010-10" db="EMBL/GenBank/DDBJ databases">
        <authorList>
            <person name="Durkin A.S."/>
            <person name="Madupu R."/>
            <person name="Torralba M."/>
            <person name="Gillis M."/>
            <person name="Methe B."/>
            <person name="Sutton G."/>
            <person name="Nelson K.E."/>
        </authorList>
    </citation>
    <scope>NUCLEOTIDE SEQUENCE [LARGE SCALE GENOMIC DNA]</scope>
    <source>
        <strain evidence="1 2">ACS-139-V-Col8</strain>
    </source>
</reference>
<dbReference type="InterPro" id="IPR058154">
    <property type="entry name" value="Bxb1_TTP-like"/>
</dbReference>
<accession>E4KQH5</accession>
<evidence type="ECO:0000313" key="1">
    <source>
        <dbReference type="EMBL" id="EFR30591.1"/>
    </source>
</evidence>